<keyword evidence="1" id="KW-1133">Transmembrane helix</keyword>
<feature type="transmembrane region" description="Helical" evidence="1">
    <location>
        <begin position="40"/>
        <end position="59"/>
    </location>
</feature>
<feature type="transmembrane region" description="Helical" evidence="1">
    <location>
        <begin position="71"/>
        <end position="92"/>
    </location>
</feature>
<dbReference type="InterPro" id="IPR008407">
    <property type="entry name" value="Brnchd-chn_aa_trnsp_AzlD"/>
</dbReference>
<protein>
    <submittedName>
        <fullName evidence="2">AzlD domain-containing protein</fullName>
    </submittedName>
</protein>
<keyword evidence="3" id="KW-1185">Reference proteome</keyword>
<comment type="caution">
    <text evidence="2">The sequence shown here is derived from an EMBL/GenBank/DDBJ whole genome shotgun (WGS) entry which is preliminary data.</text>
</comment>
<feature type="transmembrane region" description="Helical" evidence="1">
    <location>
        <begin position="12"/>
        <end position="33"/>
    </location>
</feature>
<dbReference type="Proteomes" id="UP001484097">
    <property type="component" value="Unassembled WGS sequence"/>
</dbReference>
<proteinExistence type="predicted"/>
<keyword evidence="1" id="KW-0472">Membrane</keyword>
<name>A0ABV0IFM4_9MICC</name>
<organism evidence="2 3">
    <name type="scientific">Citricoccus nitrophenolicus</name>
    <dbReference type="NCBI Taxonomy" id="863575"/>
    <lineage>
        <taxon>Bacteria</taxon>
        <taxon>Bacillati</taxon>
        <taxon>Actinomycetota</taxon>
        <taxon>Actinomycetes</taxon>
        <taxon>Micrococcales</taxon>
        <taxon>Micrococcaceae</taxon>
        <taxon>Citricoccus</taxon>
    </lineage>
</organism>
<feature type="transmembrane region" description="Helical" evidence="1">
    <location>
        <begin position="99"/>
        <end position="115"/>
    </location>
</feature>
<dbReference type="RefSeq" id="WP_309813886.1">
    <property type="nucleotide sequence ID" value="NZ_JBDXMX010000002.1"/>
</dbReference>
<evidence type="ECO:0000313" key="3">
    <source>
        <dbReference type="Proteomes" id="UP001484097"/>
    </source>
</evidence>
<gene>
    <name evidence="2" type="ORF">ABDK96_04125</name>
</gene>
<evidence type="ECO:0000313" key="2">
    <source>
        <dbReference type="EMBL" id="MEO9246860.1"/>
    </source>
</evidence>
<dbReference type="EMBL" id="JBDXMX010000002">
    <property type="protein sequence ID" value="MEO9246860.1"/>
    <property type="molecule type" value="Genomic_DNA"/>
</dbReference>
<keyword evidence="1" id="KW-0812">Transmembrane</keyword>
<accession>A0ABV0IFM4</accession>
<sequence length="116" mass="12053">MPDPVSDSWYVVAALVIAGAITVALRAVPFAVLKPLRESRLVLALGLWMPVGILGILAASTWTGTFTGDAGIHWTTAAHAALAAAVTIAVHLLCGRRTLLSIGLGTLTFVLLVNLL</sequence>
<dbReference type="Pfam" id="PF05437">
    <property type="entry name" value="AzlD"/>
    <property type="match status" value="1"/>
</dbReference>
<evidence type="ECO:0000256" key="1">
    <source>
        <dbReference type="SAM" id="Phobius"/>
    </source>
</evidence>
<reference evidence="2 3" key="1">
    <citation type="submission" date="2024-05" db="EMBL/GenBank/DDBJ databases">
        <authorList>
            <person name="Yi C."/>
        </authorList>
    </citation>
    <scope>NUCLEOTIDE SEQUENCE [LARGE SCALE GENOMIC DNA]</scope>
    <source>
        <strain evidence="2 3">XS13</strain>
    </source>
</reference>